<protein>
    <submittedName>
        <fullName evidence="1">Unannotated protein</fullName>
    </submittedName>
</protein>
<dbReference type="EMBL" id="CAEZXM010000003">
    <property type="protein sequence ID" value="CAB4678563.1"/>
    <property type="molecule type" value="Genomic_DNA"/>
</dbReference>
<dbReference type="EMBL" id="CAFAAI010000161">
    <property type="protein sequence ID" value="CAB4800414.1"/>
    <property type="molecule type" value="Genomic_DNA"/>
</dbReference>
<name>A0A6J6N1Z9_9ZZZZ</name>
<evidence type="ECO:0000313" key="1">
    <source>
        <dbReference type="EMBL" id="CAB4678563.1"/>
    </source>
</evidence>
<sequence length="67" mass="7504">MKEIQESRDVEVAAQVIELMPVGVDVHWRRLSRLCGGDVARVVAALASLAHRGNVTRVATGRYRRNY</sequence>
<organism evidence="1">
    <name type="scientific">freshwater metagenome</name>
    <dbReference type="NCBI Taxonomy" id="449393"/>
    <lineage>
        <taxon>unclassified sequences</taxon>
        <taxon>metagenomes</taxon>
        <taxon>ecological metagenomes</taxon>
    </lineage>
</organism>
<reference evidence="1" key="1">
    <citation type="submission" date="2020-05" db="EMBL/GenBank/DDBJ databases">
        <authorList>
            <person name="Chiriac C."/>
            <person name="Salcher M."/>
            <person name="Ghai R."/>
            <person name="Kavagutti S V."/>
        </authorList>
    </citation>
    <scope>NUCLEOTIDE SEQUENCE</scope>
</reference>
<proteinExistence type="predicted"/>
<gene>
    <name evidence="1" type="ORF">UFOPK2366_00045</name>
    <name evidence="2" type="ORF">UFOPK2992_00990</name>
</gene>
<accession>A0A6J6N1Z9</accession>
<dbReference type="AlphaFoldDB" id="A0A6J6N1Z9"/>
<evidence type="ECO:0000313" key="2">
    <source>
        <dbReference type="EMBL" id="CAB4800414.1"/>
    </source>
</evidence>